<comment type="caution">
    <text evidence="1">The sequence shown here is derived from an EMBL/GenBank/DDBJ whole genome shotgun (WGS) entry which is preliminary data.</text>
</comment>
<gene>
    <name evidence="1" type="ORF">ACFQZQ_06225</name>
</gene>
<accession>A0ABW2YN16</accession>
<dbReference type="Proteomes" id="UP001597090">
    <property type="component" value="Unassembled WGS sequence"/>
</dbReference>
<sequence length="105" mass="11354">MNDASAPTGAGDLARAEELIAELERQMPQLQQRNPGPYAIANAWAVRHDAILALTPPPMRADMERRLSRIGIRWGVAPGPRVTQEFRAMGGAAGLRSAPPIDESE</sequence>
<name>A0ABW2YN16_9GAMM</name>
<organism evidence="1 2">
    <name type="scientific">Lysobacter koreensis</name>
    <dbReference type="NCBI Taxonomy" id="266122"/>
    <lineage>
        <taxon>Bacteria</taxon>
        <taxon>Pseudomonadati</taxon>
        <taxon>Pseudomonadota</taxon>
        <taxon>Gammaproteobacteria</taxon>
        <taxon>Lysobacterales</taxon>
        <taxon>Lysobacteraceae</taxon>
        <taxon>Lysobacter</taxon>
    </lineage>
</organism>
<evidence type="ECO:0000313" key="1">
    <source>
        <dbReference type="EMBL" id="MFD0738874.1"/>
    </source>
</evidence>
<proteinExistence type="predicted"/>
<dbReference type="RefSeq" id="WP_386811901.1">
    <property type="nucleotide sequence ID" value="NZ_JBHTIH010000003.1"/>
</dbReference>
<keyword evidence="2" id="KW-1185">Reference proteome</keyword>
<evidence type="ECO:0000313" key="2">
    <source>
        <dbReference type="Proteomes" id="UP001597090"/>
    </source>
</evidence>
<protein>
    <submittedName>
        <fullName evidence="1">Uncharacterized protein</fullName>
    </submittedName>
</protein>
<reference evidence="2" key="1">
    <citation type="journal article" date="2019" name="Int. J. Syst. Evol. Microbiol.">
        <title>The Global Catalogue of Microorganisms (GCM) 10K type strain sequencing project: providing services to taxonomists for standard genome sequencing and annotation.</title>
        <authorList>
            <consortium name="The Broad Institute Genomics Platform"/>
            <consortium name="The Broad Institute Genome Sequencing Center for Infectious Disease"/>
            <person name="Wu L."/>
            <person name="Ma J."/>
        </authorList>
    </citation>
    <scope>NUCLEOTIDE SEQUENCE [LARGE SCALE GENOMIC DNA]</scope>
    <source>
        <strain evidence="2">CCUG 55491</strain>
    </source>
</reference>
<dbReference type="EMBL" id="JBHTIH010000003">
    <property type="protein sequence ID" value="MFD0738874.1"/>
    <property type="molecule type" value="Genomic_DNA"/>
</dbReference>